<evidence type="ECO:0000256" key="1">
    <source>
        <dbReference type="SAM" id="SignalP"/>
    </source>
</evidence>
<dbReference type="EMBL" id="GBZX01000601">
    <property type="protein sequence ID" value="JAG92139.1"/>
    <property type="molecule type" value="mRNA"/>
</dbReference>
<dbReference type="AlphaFoldDB" id="A0A0C9S4F9"/>
<accession>A0A0C9S4F9</accession>
<organism evidence="2">
    <name type="scientific">Amblyomma americanum</name>
    <name type="common">Lone star tick</name>
    <dbReference type="NCBI Taxonomy" id="6943"/>
    <lineage>
        <taxon>Eukaryota</taxon>
        <taxon>Metazoa</taxon>
        <taxon>Ecdysozoa</taxon>
        <taxon>Arthropoda</taxon>
        <taxon>Chelicerata</taxon>
        <taxon>Arachnida</taxon>
        <taxon>Acari</taxon>
        <taxon>Parasitiformes</taxon>
        <taxon>Ixodida</taxon>
        <taxon>Ixodoidea</taxon>
        <taxon>Ixodidae</taxon>
        <taxon>Amblyomminae</taxon>
        <taxon>Amblyomma</taxon>
    </lineage>
</organism>
<keyword evidence="1" id="KW-0732">Signal</keyword>
<name>A0A0C9S4F9_AMBAM</name>
<dbReference type="Gene3D" id="2.10.80.10">
    <property type="entry name" value="Lipase, subunit A"/>
    <property type="match status" value="1"/>
</dbReference>
<proteinExistence type="evidence at transcript level"/>
<sequence length="139" mass="15713">MQCFLLSYAALLLAIFQLQTTIGYQGIQQERVTFGWPFNISRPTGLPHHGRNKSRVNENCFTSNDCEKQLCCLDKGRNRTCQPLAKQGEPCTVGQVKGGAYSGHCPCLTGERMCYPLSPRHWRHYGHSALHGRVLFCLR</sequence>
<reference evidence="2" key="1">
    <citation type="journal article" date="2015" name="PLoS ONE">
        <title>An Insight into the Sialome of the Lone Star Tick, Amblyomma americanum, with a Glimpse on Its Time Dependent Gene Expression.</title>
        <authorList>
            <person name="Karim S."/>
            <person name="Ribeiro J.M."/>
        </authorList>
    </citation>
    <scope>NUCLEOTIDE SEQUENCE</scope>
    <source>
        <tissue evidence="2">Salivary gland</tissue>
    </source>
</reference>
<feature type="chain" id="PRO_5002219600" evidence="1">
    <location>
        <begin position="24"/>
        <end position="139"/>
    </location>
</feature>
<protein>
    <submittedName>
        <fullName evidence="2">Putative secreted protein</fullName>
    </submittedName>
</protein>
<evidence type="ECO:0000313" key="2">
    <source>
        <dbReference type="EMBL" id="JAG92139.1"/>
    </source>
</evidence>
<feature type="signal peptide" evidence="1">
    <location>
        <begin position="1"/>
        <end position="23"/>
    </location>
</feature>